<dbReference type="OrthoDB" id="291007at2759"/>
<reference evidence="2" key="1">
    <citation type="submission" date="2020-01" db="EMBL/GenBank/DDBJ databases">
        <title>Identification and distribution of gene clusters putatively required for synthesis of sphingolipid metabolism inhibitors in phylogenetically diverse species of the filamentous fungus Fusarium.</title>
        <authorList>
            <person name="Kim H.-S."/>
            <person name="Busman M."/>
            <person name="Brown D.W."/>
            <person name="Divon H."/>
            <person name="Uhlig S."/>
            <person name="Proctor R.H."/>
        </authorList>
    </citation>
    <scope>NUCLEOTIDE SEQUENCE</scope>
    <source>
        <strain evidence="2">NRRL 53441</strain>
    </source>
</reference>
<comment type="caution">
    <text evidence="2">The sequence shown here is derived from an EMBL/GenBank/DDBJ whole genome shotgun (WGS) entry which is preliminary data.</text>
</comment>
<dbReference type="EMBL" id="JAADJG010000019">
    <property type="protein sequence ID" value="KAF4457680.1"/>
    <property type="molecule type" value="Genomic_DNA"/>
</dbReference>
<dbReference type="AlphaFoldDB" id="A0A8H4P3E6"/>
<sequence length="141" mass="15036">MKITSFLAALAGVQAASALEYVFLVNSSKGGEISSGMAYYADNHSPGNGARPSDYTDVTHGSNIHWEGKAVKGTFGTGVSFTSNIFADAASKRANAWAGTATNGFRNFNCYKTSNPGEKPYVLYTVDGWSVYSIYMCRNTG</sequence>
<feature type="signal peptide" evidence="1">
    <location>
        <begin position="1"/>
        <end position="18"/>
    </location>
</feature>
<dbReference type="Proteomes" id="UP000605986">
    <property type="component" value="Unassembled WGS sequence"/>
</dbReference>
<evidence type="ECO:0000313" key="3">
    <source>
        <dbReference type="Proteomes" id="UP000605986"/>
    </source>
</evidence>
<evidence type="ECO:0000313" key="2">
    <source>
        <dbReference type="EMBL" id="KAF4457680.1"/>
    </source>
</evidence>
<name>A0A8H4P3E6_9HYPO</name>
<protein>
    <submittedName>
        <fullName evidence="2">Myroilysin</fullName>
    </submittedName>
</protein>
<evidence type="ECO:0000256" key="1">
    <source>
        <dbReference type="SAM" id="SignalP"/>
    </source>
</evidence>
<gene>
    <name evidence="2" type="ORF">F53441_440</name>
</gene>
<keyword evidence="1" id="KW-0732">Signal</keyword>
<organism evidence="2 3">
    <name type="scientific">Fusarium austroafricanum</name>
    <dbReference type="NCBI Taxonomy" id="2364996"/>
    <lineage>
        <taxon>Eukaryota</taxon>
        <taxon>Fungi</taxon>
        <taxon>Dikarya</taxon>
        <taxon>Ascomycota</taxon>
        <taxon>Pezizomycotina</taxon>
        <taxon>Sordariomycetes</taxon>
        <taxon>Hypocreomycetidae</taxon>
        <taxon>Hypocreales</taxon>
        <taxon>Nectriaceae</taxon>
        <taxon>Fusarium</taxon>
        <taxon>Fusarium concolor species complex</taxon>
    </lineage>
</organism>
<accession>A0A8H4P3E6</accession>
<feature type="chain" id="PRO_5034617197" evidence="1">
    <location>
        <begin position="19"/>
        <end position="141"/>
    </location>
</feature>
<proteinExistence type="predicted"/>
<keyword evidence="3" id="KW-1185">Reference proteome</keyword>